<evidence type="ECO:0000313" key="2">
    <source>
        <dbReference type="Proteomes" id="UP001341840"/>
    </source>
</evidence>
<name>A0ABU6V6B6_9FABA</name>
<dbReference type="EMBL" id="JASCZI010151047">
    <property type="protein sequence ID" value="MED6167798.1"/>
    <property type="molecule type" value="Genomic_DNA"/>
</dbReference>
<organism evidence="1 2">
    <name type="scientific">Stylosanthes scabra</name>
    <dbReference type="NCBI Taxonomy" id="79078"/>
    <lineage>
        <taxon>Eukaryota</taxon>
        <taxon>Viridiplantae</taxon>
        <taxon>Streptophyta</taxon>
        <taxon>Embryophyta</taxon>
        <taxon>Tracheophyta</taxon>
        <taxon>Spermatophyta</taxon>
        <taxon>Magnoliopsida</taxon>
        <taxon>eudicotyledons</taxon>
        <taxon>Gunneridae</taxon>
        <taxon>Pentapetalae</taxon>
        <taxon>rosids</taxon>
        <taxon>fabids</taxon>
        <taxon>Fabales</taxon>
        <taxon>Fabaceae</taxon>
        <taxon>Papilionoideae</taxon>
        <taxon>50 kb inversion clade</taxon>
        <taxon>dalbergioids sensu lato</taxon>
        <taxon>Dalbergieae</taxon>
        <taxon>Pterocarpus clade</taxon>
        <taxon>Stylosanthes</taxon>
    </lineage>
</organism>
<accession>A0ABU6V6B6</accession>
<dbReference type="Proteomes" id="UP001341840">
    <property type="component" value="Unassembled WGS sequence"/>
</dbReference>
<evidence type="ECO:0000313" key="1">
    <source>
        <dbReference type="EMBL" id="MED6167798.1"/>
    </source>
</evidence>
<comment type="caution">
    <text evidence="1">The sequence shown here is derived from an EMBL/GenBank/DDBJ whole genome shotgun (WGS) entry which is preliminary data.</text>
</comment>
<protein>
    <submittedName>
        <fullName evidence="1">Uncharacterized protein</fullName>
    </submittedName>
</protein>
<proteinExistence type="predicted"/>
<gene>
    <name evidence="1" type="ORF">PIB30_006078</name>
</gene>
<keyword evidence="2" id="KW-1185">Reference proteome</keyword>
<sequence>MAQEMFHFIVYVNGAIMQGENVASFQSDAPLMFRNTRVHTLYELKQVILSHLASDGPCEIRRLANRFQEVTPDDRLEYRPSWLSEDRHVWITFEVHRRIMQDRLMEFLVEVRPVGGSSDFVRINCLGLLLQSILFRQIITQPKIPTMTMSHRAIARTRMRWSRILPLLVGRDLEVRKVGGGHTCLAPVMADDHSQLDNSLITTVVLPMVKTNPSVSVPLLQTVVQ</sequence>
<reference evidence="1 2" key="1">
    <citation type="journal article" date="2023" name="Plants (Basel)">
        <title>Bridging the Gap: Combining Genomics and Transcriptomics Approaches to Understand Stylosanthes scabra, an Orphan Legume from the Brazilian Caatinga.</title>
        <authorList>
            <person name="Ferreira-Neto J.R.C."/>
            <person name="da Silva M.D."/>
            <person name="Binneck E."/>
            <person name="de Melo N.F."/>
            <person name="da Silva R.H."/>
            <person name="de Melo A.L.T.M."/>
            <person name="Pandolfi V."/>
            <person name="Bustamante F.O."/>
            <person name="Brasileiro-Vidal A.C."/>
            <person name="Benko-Iseppon A.M."/>
        </authorList>
    </citation>
    <scope>NUCLEOTIDE SEQUENCE [LARGE SCALE GENOMIC DNA]</scope>
    <source>
        <tissue evidence="1">Leaves</tissue>
    </source>
</reference>